<protein>
    <recommendedName>
        <fullName evidence="9">RNase III domain-containing protein</fullName>
    </recommendedName>
</protein>
<reference evidence="8" key="1">
    <citation type="journal article" date="2020" name="Nature">
        <title>Giant virus diversity and host interactions through global metagenomics.</title>
        <authorList>
            <person name="Schulz F."/>
            <person name="Roux S."/>
            <person name="Paez-Espino D."/>
            <person name="Jungbluth S."/>
            <person name="Walsh D.A."/>
            <person name="Denef V.J."/>
            <person name="McMahon K.D."/>
            <person name="Konstantinidis K.T."/>
            <person name="Eloe-Fadrosh E.A."/>
            <person name="Kyrpides N.C."/>
            <person name="Woyke T."/>
        </authorList>
    </citation>
    <scope>NUCLEOTIDE SEQUENCE</scope>
    <source>
        <strain evidence="8">GVMAG-M-3300020192-26</strain>
    </source>
</reference>
<dbReference type="SUPFAM" id="SSF54768">
    <property type="entry name" value="dsRNA-binding domain-like"/>
    <property type="match status" value="2"/>
</dbReference>
<evidence type="ECO:0000259" key="7">
    <source>
        <dbReference type="PROSITE" id="PS50142"/>
    </source>
</evidence>
<sequence length="516" mass="60506">MDNQINYNYIDYVLKCYVPELTTQDIKINIDIFREAMLHESTKYTDKDKSYDRLEFLGDAIFHVLVTEYIFIRYENENEGFLTKLRIKIERGESMTELSYILLLDRYVQTFNFKINDHVMEDVFEAFIGAFYLNYGIMYTRQLVVALIEKHKDFAEMIAHDDNYKDLLLRYFHQLKWGHPKYDEEYVGNKYISTVRDPKGKIIGKGSSRFKRKAEQNASKKVLENMGIIVNDEVVTDWMDRIEKIEKVKKSDKKTLPIHNPHNVLITEKIISEILYKYEVPTNKKIKVNNRRFWEAMTHRSYLNRNNSDKKVVVDKKCIPLQKKSNCRLQFLGGGVIHFIIALHLYKKYRTRDEGFLTRLRSKLENKDSLFFLAEKTGISEYVMVSQNIEILYGRTNVNIIGGGFEAFIGALYLELGLKITNDFVLAVLDIELDIDQIAVNETNYKELIYHYFNKNGWGYPVYKLISESGPDHNKMFEVGLCHPDNDEKLLSTGQGSSKRKAEQIASKKAYEKIAK</sequence>
<comment type="similarity">
    <text evidence="1">Belongs to the ribonuclease III family.</text>
</comment>
<dbReference type="AlphaFoldDB" id="A0A6C0C6Z7"/>
<dbReference type="CDD" id="cd00593">
    <property type="entry name" value="RIBOc"/>
    <property type="match status" value="2"/>
</dbReference>
<feature type="domain" description="RNase III" evidence="7">
    <location>
        <begin position="1"/>
        <end position="136"/>
    </location>
</feature>
<keyword evidence="5" id="KW-0694">RNA-binding</keyword>
<dbReference type="Gene3D" id="1.10.1520.10">
    <property type="entry name" value="Ribonuclease III domain"/>
    <property type="match status" value="2"/>
</dbReference>
<dbReference type="SMART" id="SM00535">
    <property type="entry name" value="RIBOc"/>
    <property type="match status" value="2"/>
</dbReference>
<keyword evidence="3" id="KW-0255">Endonuclease</keyword>
<evidence type="ECO:0000256" key="4">
    <source>
        <dbReference type="ARBA" id="ARBA00022801"/>
    </source>
</evidence>
<dbReference type="PROSITE" id="PS50142">
    <property type="entry name" value="RNASE_3_2"/>
    <property type="match status" value="2"/>
</dbReference>
<evidence type="ECO:0000256" key="2">
    <source>
        <dbReference type="ARBA" id="ARBA00022722"/>
    </source>
</evidence>
<organism evidence="8">
    <name type="scientific">viral metagenome</name>
    <dbReference type="NCBI Taxonomy" id="1070528"/>
    <lineage>
        <taxon>unclassified sequences</taxon>
        <taxon>metagenomes</taxon>
        <taxon>organismal metagenomes</taxon>
    </lineage>
</organism>
<evidence type="ECO:0000313" key="8">
    <source>
        <dbReference type="EMBL" id="QHT00201.1"/>
    </source>
</evidence>
<dbReference type="InterPro" id="IPR014720">
    <property type="entry name" value="dsRBD_dom"/>
</dbReference>
<dbReference type="Pfam" id="PF00035">
    <property type="entry name" value="dsrm"/>
    <property type="match status" value="2"/>
</dbReference>
<dbReference type="InterPro" id="IPR036389">
    <property type="entry name" value="RNase_III_sf"/>
</dbReference>
<dbReference type="InterPro" id="IPR011907">
    <property type="entry name" value="RNase_III"/>
</dbReference>
<dbReference type="InterPro" id="IPR000999">
    <property type="entry name" value="RNase_III_dom"/>
</dbReference>
<dbReference type="PROSITE" id="PS50137">
    <property type="entry name" value="DS_RBD"/>
    <property type="match status" value="1"/>
</dbReference>
<feature type="domain" description="RNase III" evidence="7">
    <location>
        <begin position="271"/>
        <end position="417"/>
    </location>
</feature>
<dbReference type="SMART" id="SM00358">
    <property type="entry name" value="DSRM"/>
    <property type="match status" value="2"/>
</dbReference>
<dbReference type="HAMAP" id="MF_00104">
    <property type="entry name" value="RNase_III"/>
    <property type="match status" value="1"/>
</dbReference>
<evidence type="ECO:0000256" key="3">
    <source>
        <dbReference type="ARBA" id="ARBA00022759"/>
    </source>
</evidence>
<dbReference type="EMBL" id="MN739353">
    <property type="protein sequence ID" value="QHT00201.1"/>
    <property type="molecule type" value="Genomic_DNA"/>
</dbReference>
<dbReference type="GO" id="GO:0003725">
    <property type="term" value="F:double-stranded RNA binding"/>
    <property type="evidence" value="ECO:0007669"/>
    <property type="project" value="TreeGrafter"/>
</dbReference>
<keyword evidence="2" id="KW-0540">Nuclease</keyword>
<dbReference type="Gene3D" id="3.30.160.20">
    <property type="match status" value="2"/>
</dbReference>
<evidence type="ECO:0000256" key="1">
    <source>
        <dbReference type="ARBA" id="ARBA00010183"/>
    </source>
</evidence>
<dbReference type="GO" id="GO:0004525">
    <property type="term" value="F:ribonuclease III activity"/>
    <property type="evidence" value="ECO:0007669"/>
    <property type="project" value="InterPro"/>
</dbReference>
<dbReference type="GO" id="GO:0006364">
    <property type="term" value="P:rRNA processing"/>
    <property type="evidence" value="ECO:0007669"/>
    <property type="project" value="InterPro"/>
</dbReference>
<accession>A0A6C0C6Z7</accession>
<dbReference type="GO" id="GO:0010468">
    <property type="term" value="P:regulation of gene expression"/>
    <property type="evidence" value="ECO:0007669"/>
    <property type="project" value="TreeGrafter"/>
</dbReference>
<dbReference type="Pfam" id="PF00636">
    <property type="entry name" value="Ribonuclease_3"/>
    <property type="match status" value="1"/>
</dbReference>
<dbReference type="PANTHER" id="PTHR11207:SF0">
    <property type="entry name" value="RIBONUCLEASE 3"/>
    <property type="match status" value="1"/>
</dbReference>
<dbReference type="Pfam" id="PF14622">
    <property type="entry name" value="Ribonucleas_3_3"/>
    <property type="match status" value="1"/>
</dbReference>
<evidence type="ECO:0000256" key="5">
    <source>
        <dbReference type="ARBA" id="ARBA00022884"/>
    </source>
</evidence>
<keyword evidence="4" id="KW-0378">Hydrolase</keyword>
<dbReference type="PANTHER" id="PTHR11207">
    <property type="entry name" value="RIBONUCLEASE III"/>
    <property type="match status" value="1"/>
</dbReference>
<dbReference type="PROSITE" id="PS00517">
    <property type="entry name" value="RNASE_3_1"/>
    <property type="match status" value="1"/>
</dbReference>
<feature type="domain" description="DRBM" evidence="6">
    <location>
        <begin position="444"/>
        <end position="516"/>
    </location>
</feature>
<proteinExistence type="inferred from homology"/>
<dbReference type="CDD" id="cd10845">
    <property type="entry name" value="DSRM_RNAse_III_family"/>
    <property type="match status" value="1"/>
</dbReference>
<evidence type="ECO:0000259" key="6">
    <source>
        <dbReference type="PROSITE" id="PS50137"/>
    </source>
</evidence>
<evidence type="ECO:0008006" key="9">
    <source>
        <dbReference type="Google" id="ProtNLM"/>
    </source>
</evidence>
<name>A0A6C0C6Z7_9ZZZZ</name>
<dbReference type="SUPFAM" id="SSF69065">
    <property type="entry name" value="RNase III domain-like"/>
    <property type="match status" value="2"/>
</dbReference>